<keyword evidence="3" id="KW-1185">Reference proteome</keyword>
<dbReference type="OrthoDB" id="3633204at2"/>
<accession>A0A1H9VNZ4</accession>
<evidence type="ECO:0000256" key="1">
    <source>
        <dbReference type="SAM" id="MobiDB-lite"/>
    </source>
</evidence>
<dbReference type="EMBL" id="FOFT01000010">
    <property type="protein sequence ID" value="SES23279.1"/>
    <property type="molecule type" value="Genomic_DNA"/>
</dbReference>
<feature type="region of interest" description="Disordered" evidence="1">
    <location>
        <begin position="1"/>
        <end position="31"/>
    </location>
</feature>
<gene>
    <name evidence="2" type="ORF">SAMN05216195_110202</name>
</gene>
<evidence type="ECO:0000313" key="3">
    <source>
        <dbReference type="Proteomes" id="UP000199028"/>
    </source>
</evidence>
<evidence type="ECO:0000313" key="2">
    <source>
        <dbReference type="EMBL" id="SES23279.1"/>
    </source>
</evidence>
<name>A0A1H9VNZ4_9PSEU</name>
<dbReference type="Proteomes" id="UP000199028">
    <property type="component" value="Unassembled WGS sequence"/>
</dbReference>
<proteinExistence type="predicted"/>
<dbReference type="RefSeq" id="WP_090068356.1">
    <property type="nucleotide sequence ID" value="NZ_FOFT01000010.1"/>
</dbReference>
<organism evidence="2 3">
    <name type="scientific">Lentzea flaviverrucosa</name>
    <dbReference type="NCBI Taxonomy" id="200379"/>
    <lineage>
        <taxon>Bacteria</taxon>
        <taxon>Bacillati</taxon>
        <taxon>Actinomycetota</taxon>
        <taxon>Actinomycetes</taxon>
        <taxon>Pseudonocardiales</taxon>
        <taxon>Pseudonocardiaceae</taxon>
        <taxon>Lentzea</taxon>
    </lineage>
</organism>
<dbReference type="AlphaFoldDB" id="A0A1H9VNZ4"/>
<sequence length="62" mass="6622">MTPNQPVRLPVTPPMQGARTPNLPQGAGPVVGQPVSQVDFFRHMPNGGATVYLRPSEVAQND</sequence>
<protein>
    <submittedName>
        <fullName evidence="2">Uncharacterized protein</fullName>
    </submittedName>
</protein>
<reference evidence="3" key="1">
    <citation type="submission" date="2016-10" db="EMBL/GenBank/DDBJ databases">
        <authorList>
            <person name="Varghese N."/>
            <person name="Submissions S."/>
        </authorList>
    </citation>
    <scope>NUCLEOTIDE SEQUENCE [LARGE SCALE GENOMIC DNA]</scope>
    <source>
        <strain evidence="3">CGMCC 4.578</strain>
    </source>
</reference>